<comment type="caution">
    <text evidence="4">The sequence shown here is derived from an EMBL/GenBank/DDBJ whole genome shotgun (WGS) entry which is preliminary data.</text>
</comment>
<evidence type="ECO:0000259" key="3">
    <source>
        <dbReference type="PROSITE" id="PS51746"/>
    </source>
</evidence>
<keyword evidence="2" id="KW-0812">Transmembrane</keyword>
<feature type="compositionally biased region" description="Polar residues" evidence="1">
    <location>
        <begin position="282"/>
        <end position="295"/>
    </location>
</feature>
<gene>
    <name evidence="4" type="ORF">OS123_04565</name>
</gene>
<evidence type="ECO:0000313" key="4">
    <source>
        <dbReference type="EMBL" id="MCX7537817.1"/>
    </source>
</evidence>
<reference evidence="4" key="1">
    <citation type="submission" date="2022-11" db="EMBL/GenBank/DDBJ databases">
        <title>Corynebacterium sp. isolated from Penguins.</title>
        <authorList>
            <person name="Sedlar K."/>
            <person name="Svec P."/>
        </authorList>
    </citation>
    <scope>NUCLEOTIDE SEQUENCE</scope>
    <source>
        <strain evidence="4">P5875</strain>
    </source>
</reference>
<keyword evidence="2" id="KW-1133">Transmembrane helix</keyword>
<feature type="transmembrane region" description="Helical" evidence="2">
    <location>
        <begin position="320"/>
        <end position="339"/>
    </location>
</feature>
<proteinExistence type="predicted"/>
<dbReference type="PROSITE" id="PS51746">
    <property type="entry name" value="PPM_2"/>
    <property type="match status" value="1"/>
</dbReference>
<dbReference type="RefSeq" id="WP_267169260.1">
    <property type="nucleotide sequence ID" value="NZ_JAPMKX010000002.1"/>
</dbReference>
<dbReference type="SMART" id="SM00332">
    <property type="entry name" value="PP2Cc"/>
    <property type="match status" value="1"/>
</dbReference>
<sequence length="515" mass="54187">MTWRLNYATASDRGLVRGNNEDSAYAGPHLLALADGMGGHAAGEIASQLMIDHLRPLDADPGDNDMLALLGSLADDGNRSIADEVRRNPNTEGMGTTLTALLFAGQQTALCHVGDSRGYRLRDGKLTQVTTDDTFVQSLVEEGKLDPEDVSTHPQRSLILKAYTGRPVEPHLRFIDTRPGDRFLLCSDGLSDPVTHSTIEKTLRTGGPTEAARRLVDLALRSGGPDNVTVVVADIIDTEQLAPEEAKALPTTPVVVGALNTVDPESPRPDTAAGRAALMSARQPQEISPSGQASPQPVGAAADDPVHAPDKSSPRRRFRWIIPVLVLAGALAGGAWWGWGQVNSTYYVSVVTDGAADNVTDGDIVIERGIDLSVLGRPLHSTYQVVCLDTGGNVTVVGAAAGDGCSPFHLDDLPEARRDSVTSLPSGSYDEVLQQLRRLGDDALPVCVTREPGEEADPGAEKDSTDAGDSPTPGEEDGATGETDGAEPSTEPSVAPRRSPGDLSTPGVNCREVTS</sequence>
<dbReference type="SMART" id="SM00331">
    <property type="entry name" value="PP2C_SIG"/>
    <property type="match status" value="1"/>
</dbReference>
<evidence type="ECO:0000313" key="5">
    <source>
        <dbReference type="Proteomes" id="UP001070238"/>
    </source>
</evidence>
<keyword evidence="2" id="KW-0472">Membrane</keyword>
<feature type="compositionally biased region" description="Basic and acidic residues" evidence="1">
    <location>
        <begin position="304"/>
        <end position="313"/>
    </location>
</feature>
<protein>
    <submittedName>
        <fullName evidence="4">Protein phosphatase 2C domain-containing protein</fullName>
    </submittedName>
</protein>
<feature type="region of interest" description="Disordered" evidence="1">
    <location>
        <begin position="449"/>
        <end position="515"/>
    </location>
</feature>
<evidence type="ECO:0000256" key="1">
    <source>
        <dbReference type="SAM" id="MobiDB-lite"/>
    </source>
</evidence>
<accession>A0A9Q4GKD5</accession>
<dbReference type="Pfam" id="PF13672">
    <property type="entry name" value="PP2C_2"/>
    <property type="match status" value="1"/>
</dbReference>
<organism evidence="4 5">
    <name type="scientific">Corynebacterium antarcticum</name>
    <dbReference type="NCBI Taxonomy" id="2800405"/>
    <lineage>
        <taxon>Bacteria</taxon>
        <taxon>Bacillati</taxon>
        <taxon>Actinomycetota</taxon>
        <taxon>Actinomycetes</taxon>
        <taxon>Mycobacteriales</taxon>
        <taxon>Corynebacteriaceae</taxon>
        <taxon>Corynebacterium</taxon>
    </lineage>
</organism>
<dbReference type="Proteomes" id="UP001070238">
    <property type="component" value="Unassembled WGS sequence"/>
</dbReference>
<name>A0A9Q4GKD5_9CORY</name>
<dbReference type="InterPro" id="IPR001932">
    <property type="entry name" value="PPM-type_phosphatase-like_dom"/>
</dbReference>
<feature type="domain" description="PPM-type phosphatase" evidence="3">
    <location>
        <begin position="6"/>
        <end position="235"/>
    </location>
</feature>
<dbReference type="InterPro" id="IPR036457">
    <property type="entry name" value="PPM-type-like_dom_sf"/>
</dbReference>
<feature type="region of interest" description="Disordered" evidence="1">
    <location>
        <begin position="278"/>
        <end position="313"/>
    </location>
</feature>
<dbReference type="Gene3D" id="3.60.40.10">
    <property type="entry name" value="PPM-type phosphatase domain"/>
    <property type="match status" value="1"/>
</dbReference>
<dbReference type="AlphaFoldDB" id="A0A9Q4GKD5"/>
<evidence type="ECO:0000256" key="2">
    <source>
        <dbReference type="SAM" id="Phobius"/>
    </source>
</evidence>
<dbReference type="EMBL" id="JAPMKX010000002">
    <property type="protein sequence ID" value="MCX7537817.1"/>
    <property type="molecule type" value="Genomic_DNA"/>
</dbReference>
<dbReference type="CDD" id="cd00143">
    <property type="entry name" value="PP2Cc"/>
    <property type="match status" value="1"/>
</dbReference>
<dbReference type="SUPFAM" id="SSF81606">
    <property type="entry name" value="PP2C-like"/>
    <property type="match status" value="1"/>
</dbReference>